<sequence>VRINCIVGRDDFDFWS</sequence>
<protein>
    <submittedName>
        <fullName evidence="1">Uncharacterized protein</fullName>
    </submittedName>
</protein>
<feature type="non-terminal residue" evidence="1">
    <location>
        <position position="1"/>
    </location>
</feature>
<name>A0A8S2XEE0_9BILA</name>
<organism evidence="1 2">
    <name type="scientific">Rotaria magnacalcarata</name>
    <dbReference type="NCBI Taxonomy" id="392030"/>
    <lineage>
        <taxon>Eukaryota</taxon>
        <taxon>Metazoa</taxon>
        <taxon>Spiralia</taxon>
        <taxon>Gnathifera</taxon>
        <taxon>Rotifera</taxon>
        <taxon>Eurotatoria</taxon>
        <taxon>Bdelloidea</taxon>
        <taxon>Philodinida</taxon>
        <taxon>Philodinidae</taxon>
        <taxon>Rotaria</taxon>
    </lineage>
</organism>
<dbReference type="EMBL" id="CAJOBJ010078646">
    <property type="protein sequence ID" value="CAF4490948.1"/>
    <property type="molecule type" value="Genomic_DNA"/>
</dbReference>
<accession>A0A8S2XEE0</accession>
<reference evidence="1" key="1">
    <citation type="submission" date="2021-02" db="EMBL/GenBank/DDBJ databases">
        <authorList>
            <person name="Nowell W R."/>
        </authorList>
    </citation>
    <scope>NUCLEOTIDE SEQUENCE</scope>
</reference>
<gene>
    <name evidence="1" type="ORF">GIL414_LOCUS34262</name>
</gene>
<proteinExistence type="predicted"/>
<dbReference type="AlphaFoldDB" id="A0A8S2XEE0"/>
<dbReference type="Proteomes" id="UP000681720">
    <property type="component" value="Unassembled WGS sequence"/>
</dbReference>
<evidence type="ECO:0000313" key="2">
    <source>
        <dbReference type="Proteomes" id="UP000681720"/>
    </source>
</evidence>
<comment type="caution">
    <text evidence="1">The sequence shown here is derived from an EMBL/GenBank/DDBJ whole genome shotgun (WGS) entry which is preliminary data.</text>
</comment>
<evidence type="ECO:0000313" key="1">
    <source>
        <dbReference type="EMBL" id="CAF4490948.1"/>
    </source>
</evidence>